<protein>
    <submittedName>
        <fullName evidence="1">Uncharacterized protein</fullName>
    </submittedName>
</protein>
<name>A0A089HHI9_PAEDU</name>
<organism evidence="1 2">
    <name type="scientific">Paenibacillus durus</name>
    <name type="common">Paenibacillus azotofixans</name>
    <dbReference type="NCBI Taxonomy" id="44251"/>
    <lineage>
        <taxon>Bacteria</taxon>
        <taxon>Bacillati</taxon>
        <taxon>Bacillota</taxon>
        <taxon>Bacilli</taxon>
        <taxon>Bacillales</taxon>
        <taxon>Paenibacillaceae</taxon>
        <taxon>Paenibacillus</taxon>
    </lineage>
</organism>
<dbReference type="AlphaFoldDB" id="A0A089HHI9"/>
<keyword evidence="2" id="KW-1185">Reference proteome</keyword>
<evidence type="ECO:0000313" key="2">
    <source>
        <dbReference type="Proteomes" id="UP000029409"/>
    </source>
</evidence>
<dbReference type="RefSeq" id="WP_042205294.1">
    <property type="nucleotide sequence ID" value="NZ_CP009288.1"/>
</dbReference>
<dbReference type="EMBL" id="CP009288">
    <property type="protein sequence ID" value="AIQ11381.1"/>
    <property type="molecule type" value="Genomic_DNA"/>
</dbReference>
<evidence type="ECO:0000313" key="1">
    <source>
        <dbReference type="EMBL" id="AIQ11381.1"/>
    </source>
</evidence>
<dbReference type="OrthoDB" id="2597693at2"/>
<reference evidence="1 2" key="1">
    <citation type="submission" date="2014-08" db="EMBL/GenBank/DDBJ databases">
        <title>Comparative genomics of the Paenibacillus odorifer group.</title>
        <authorList>
            <person name="den Bakker H.C."/>
            <person name="Tsai Y.-C."/>
            <person name="Martin N."/>
            <person name="Korlach J."/>
            <person name="Wiedmann M."/>
        </authorList>
    </citation>
    <scope>NUCLEOTIDE SEQUENCE [LARGE SCALE GENOMIC DNA]</scope>
    <source>
        <strain evidence="1 2">DSM 1735</strain>
    </source>
</reference>
<accession>A0A089HHI9</accession>
<sequence>MREIPEKFEVSGLYKDESKHAEILEYLGDRDQLFWDTINLVYLTSCIKSPNISTELELANTDLTERFLNSSVGCYKMICLGLEYEFLVLFRHNTELSSLLKFFVDEPNKISAWLKGESPGRIKPKERRIAVDGNTTSQAMYSKLSNYAHTNKAATNFIGGIFVPQEVDQFFLMLLNSMRQMIEFIYEANGDFITEYKKGQLDEEKHSEAVKLLDISLEKYKQLTVEYVILSYLRSPEIVLSSLEQNGDYEMIDYLQNLK</sequence>
<proteinExistence type="predicted"/>
<dbReference type="eggNOG" id="ENOG5034AJQ">
    <property type="taxonomic scope" value="Bacteria"/>
</dbReference>
<dbReference type="KEGG" id="pdu:PDUR_04810"/>
<gene>
    <name evidence="1" type="ORF">PDUR_04810</name>
</gene>
<dbReference type="Proteomes" id="UP000029409">
    <property type="component" value="Chromosome"/>
</dbReference>